<comment type="subcellular location">
    <subcellularLocation>
        <location evidence="1">Cell membrane</location>
        <topology evidence="1">Multi-pass membrane protein</topology>
    </subcellularLocation>
</comment>
<keyword evidence="8 9" id="KW-0472">Membrane</keyword>
<dbReference type="SUPFAM" id="SSF90123">
    <property type="entry name" value="ABC transporter transmembrane region"/>
    <property type="match status" value="1"/>
</dbReference>
<keyword evidence="3" id="KW-1003">Cell membrane</keyword>
<dbReference type="Gene3D" id="1.20.1560.10">
    <property type="entry name" value="ABC transporter type 1, transmembrane domain"/>
    <property type="match status" value="1"/>
</dbReference>
<dbReference type="GO" id="GO:0016887">
    <property type="term" value="F:ATP hydrolysis activity"/>
    <property type="evidence" value="ECO:0007669"/>
    <property type="project" value="InterPro"/>
</dbReference>
<dbReference type="InterPro" id="IPR017871">
    <property type="entry name" value="ABC_transporter-like_CS"/>
</dbReference>
<dbReference type="InterPro" id="IPR039421">
    <property type="entry name" value="Type_1_exporter"/>
</dbReference>
<dbReference type="InterPro" id="IPR011527">
    <property type="entry name" value="ABC1_TM_dom"/>
</dbReference>
<dbReference type="AlphaFoldDB" id="A0A4R6SWV6"/>
<feature type="transmembrane region" description="Helical" evidence="9">
    <location>
        <begin position="184"/>
        <end position="203"/>
    </location>
</feature>
<evidence type="ECO:0000256" key="7">
    <source>
        <dbReference type="ARBA" id="ARBA00022989"/>
    </source>
</evidence>
<evidence type="ECO:0000313" key="12">
    <source>
        <dbReference type="EMBL" id="TDQ09921.1"/>
    </source>
</evidence>
<proteinExistence type="predicted"/>
<keyword evidence="2" id="KW-0813">Transport</keyword>
<evidence type="ECO:0000256" key="8">
    <source>
        <dbReference type="ARBA" id="ARBA00023136"/>
    </source>
</evidence>
<dbReference type="InterPro" id="IPR003439">
    <property type="entry name" value="ABC_transporter-like_ATP-bd"/>
</dbReference>
<dbReference type="Proteomes" id="UP000295620">
    <property type="component" value="Unassembled WGS sequence"/>
</dbReference>
<dbReference type="PROSITE" id="PS50929">
    <property type="entry name" value="ABC_TM1F"/>
    <property type="match status" value="1"/>
</dbReference>
<feature type="domain" description="ABC transporter" evidence="10">
    <location>
        <begin position="358"/>
        <end position="593"/>
    </location>
</feature>
<dbReference type="InterPro" id="IPR027417">
    <property type="entry name" value="P-loop_NTPase"/>
</dbReference>
<evidence type="ECO:0000256" key="4">
    <source>
        <dbReference type="ARBA" id="ARBA00022692"/>
    </source>
</evidence>
<feature type="transmembrane region" description="Helical" evidence="9">
    <location>
        <begin position="68"/>
        <end position="95"/>
    </location>
</feature>
<keyword evidence="5" id="KW-0547">Nucleotide-binding</keyword>
<evidence type="ECO:0000256" key="1">
    <source>
        <dbReference type="ARBA" id="ARBA00004651"/>
    </source>
</evidence>
<dbReference type="Pfam" id="PF00664">
    <property type="entry name" value="ABC_membrane"/>
    <property type="match status" value="1"/>
</dbReference>
<dbReference type="EMBL" id="SNYC01000004">
    <property type="protein sequence ID" value="TDQ09921.1"/>
    <property type="molecule type" value="Genomic_DNA"/>
</dbReference>
<dbReference type="GO" id="GO:0005524">
    <property type="term" value="F:ATP binding"/>
    <property type="evidence" value="ECO:0007669"/>
    <property type="project" value="UniProtKB-KW"/>
</dbReference>
<organism evidence="12 13">
    <name type="scientific">Pedobacter metabolipauper</name>
    <dbReference type="NCBI Taxonomy" id="425513"/>
    <lineage>
        <taxon>Bacteria</taxon>
        <taxon>Pseudomonadati</taxon>
        <taxon>Bacteroidota</taxon>
        <taxon>Sphingobacteriia</taxon>
        <taxon>Sphingobacteriales</taxon>
        <taxon>Sphingobacteriaceae</taxon>
        <taxon>Pedobacter</taxon>
    </lineage>
</organism>
<dbReference type="PANTHER" id="PTHR43394:SF1">
    <property type="entry name" value="ATP-BINDING CASSETTE SUB-FAMILY B MEMBER 10, MITOCHONDRIAL"/>
    <property type="match status" value="1"/>
</dbReference>
<keyword evidence="13" id="KW-1185">Reference proteome</keyword>
<feature type="transmembrane region" description="Helical" evidence="9">
    <location>
        <begin position="275"/>
        <end position="306"/>
    </location>
</feature>
<sequence>MKKFIRKHFGSFVYFYSYLRYKIFISIGLSLVVGTLDGFGLAMFLPLMQMVDGNKGDINPEQMGNMGFLVNGIKAIGLNLNLTTVLLIMLAFFVLKGIARFIEGYYRLILQLSFIKQIRFSNVNLLSGFKYSTFVTSDSGRIQNTFSGEVERVLKAYQSYFAAFQYGVLVFVYIFMAFTVNPQFSLLVLVGGGLANFVFKRFYRFTKDSSKKLTRELHGFQGLLMQIIGNFKYLKSTGLIYSFAENLKNSINKTQEIQKKIGLLTNWLTMIREPLVMLVIVSVILVQVNVFQQPLGLIVLSLFFFYRSLSFLMSVQTYWNNFLTVSGSLENMTEFIDELSKNQVVYGKSPYRSFTEKLELREMSFAYGKENTLKNISFEIKKNQTVALVGESGSGKTTTMNILVGLLEIEKNMFFIDGKDINDFDVRTFQSKIGYITQDPVIFNDNLYNNITFWSEPTAENLAKFEEAMKRASIYDFVMNLPDKEKAMLGDNGVMISGGQKQRISIARELFKDIEILVMDEATSALDSETEKIIQDNLNSLFGSLTIIISAHRLSTIKNADKIIFLEKGEILDVGTFEELKTKSERFKRIVDLQTY</sequence>
<dbReference type="Pfam" id="PF00005">
    <property type="entry name" value="ABC_tran"/>
    <property type="match status" value="1"/>
</dbReference>
<gene>
    <name evidence="12" type="ORF">ATK78_2080</name>
</gene>
<evidence type="ECO:0000313" key="13">
    <source>
        <dbReference type="Proteomes" id="UP000295620"/>
    </source>
</evidence>
<dbReference type="PANTHER" id="PTHR43394">
    <property type="entry name" value="ATP-DEPENDENT PERMEASE MDL1, MITOCHONDRIAL"/>
    <property type="match status" value="1"/>
</dbReference>
<feature type="transmembrane region" description="Helical" evidence="9">
    <location>
        <begin position="160"/>
        <end position="178"/>
    </location>
</feature>
<dbReference type="Gene3D" id="3.40.50.300">
    <property type="entry name" value="P-loop containing nucleotide triphosphate hydrolases"/>
    <property type="match status" value="1"/>
</dbReference>
<dbReference type="SUPFAM" id="SSF52540">
    <property type="entry name" value="P-loop containing nucleoside triphosphate hydrolases"/>
    <property type="match status" value="1"/>
</dbReference>
<dbReference type="SMART" id="SM00382">
    <property type="entry name" value="AAA"/>
    <property type="match status" value="1"/>
</dbReference>
<dbReference type="GO" id="GO:0015421">
    <property type="term" value="F:ABC-type oligopeptide transporter activity"/>
    <property type="evidence" value="ECO:0007669"/>
    <property type="project" value="TreeGrafter"/>
</dbReference>
<evidence type="ECO:0000259" key="10">
    <source>
        <dbReference type="PROSITE" id="PS50893"/>
    </source>
</evidence>
<reference evidence="12 13" key="1">
    <citation type="submission" date="2019-03" db="EMBL/GenBank/DDBJ databases">
        <title>Genomic Encyclopedia of Archaeal and Bacterial Type Strains, Phase II (KMG-II): from individual species to whole genera.</title>
        <authorList>
            <person name="Goeker M."/>
        </authorList>
    </citation>
    <scope>NUCLEOTIDE SEQUENCE [LARGE SCALE GENOMIC DNA]</scope>
    <source>
        <strain evidence="12 13">DSM 19035</strain>
    </source>
</reference>
<dbReference type="RefSeq" id="WP_133575969.1">
    <property type="nucleotide sequence ID" value="NZ_SNYC01000004.1"/>
</dbReference>
<evidence type="ECO:0000256" key="5">
    <source>
        <dbReference type="ARBA" id="ARBA00022741"/>
    </source>
</evidence>
<evidence type="ECO:0000256" key="6">
    <source>
        <dbReference type="ARBA" id="ARBA00022840"/>
    </source>
</evidence>
<evidence type="ECO:0000256" key="2">
    <source>
        <dbReference type="ARBA" id="ARBA00022448"/>
    </source>
</evidence>
<protein>
    <submittedName>
        <fullName evidence="12">ABC-type multidrug transport system fused ATPase/permease subunit</fullName>
    </submittedName>
</protein>
<dbReference type="GO" id="GO:0005886">
    <property type="term" value="C:plasma membrane"/>
    <property type="evidence" value="ECO:0007669"/>
    <property type="project" value="UniProtKB-SubCell"/>
</dbReference>
<feature type="transmembrane region" description="Helical" evidence="9">
    <location>
        <begin position="21"/>
        <end position="48"/>
    </location>
</feature>
<dbReference type="OrthoDB" id="9760358at2"/>
<dbReference type="InterPro" id="IPR036640">
    <property type="entry name" value="ABC1_TM_sf"/>
</dbReference>
<accession>A0A4R6SWV6</accession>
<keyword evidence="6" id="KW-0067">ATP-binding</keyword>
<evidence type="ECO:0000256" key="9">
    <source>
        <dbReference type="SAM" id="Phobius"/>
    </source>
</evidence>
<dbReference type="PROSITE" id="PS00211">
    <property type="entry name" value="ABC_TRANSPORTER_1"/>
    <property type="match status" value="1"/>
</dbReference>
<dbReference type="PROSITE" id="PS50893">
    <property type="entry name" value="ABC_TRANSPORTER_2"/>
    <property type="match status" value="1"/>
</dbReference>
<keyword evidence="4 9" id="KW-0812">Transmembrane</keyword>
<comment type="caution">
    <text evidence="12">The sequence shown here is derived from an EMBL/GenBank/DDBJ whole genome shotgun (WGS) entry which is preliminary data.</text>
</comment>
<evidence type="ECO:0000256" key="3">
    <source>
        <dbReference type="ARBA" id="ARBA00022475"/>
    </source>
</evidence>
<keyword evidence="7 9" id="KW-1133">Transmembrane helix</keyword>
<evidence type="ECO:0000259" key="11">
    <source>
        <dbReference type="PROSITE" id="PS50929"/>
    </source>
</evidence>
<feature type="domain" description="ABC transmembrane type-1" evidence="11">
    <location>
        <begin position="66"/>
        <end position="324"/>
    </location>
</feature>
<name>A0A4R6SWV6_9SPHI</name>
<dbReference type="FunFam" id="3.40.50.300:FF:000854">
    <property type="entry name" value="Multidrug ABC transporter ATP-binding protein"/>
    <property type="match status" value="1"/>
</dbReference>
<dbReference type="InterPro" id="IPR003593">
    <property type="entry name" value="AAA+_ATPase"/>
</dbReference>